<dbReference type="GO" id="GO:0010212">
    <property type="term" value="P:response to ionizing radiation"/>
    <property type="evidence" value="ECO:0007669"/>
    <property type="project" value="TreeGrafter"/>
</dbReference>
<dbReference type="SUPFAM" id="SSF50249">
    <property type="entry name" value="Nucleic acid-binding proteins"/>
    <property type="match status" value="3"/>
</dbReference>
<evidence type="ECO:0000313" key="2">
    <source>
        <dbReference type="EMBL" id="EHQ35287.1"/>
    </source>
</evidence>
<keyword evidence="2" id="KW-0347">Helicase</keyword>
<dbReference type="InParanoid" id="H1Z0N0"/>
<dbReference type="Proteomes" id="UP000005741">
    <property type="component" value="Chromosome"/>
</dbReference>
<proteinExistence type="predicted"/>
<dbReference type="OrthoDB" id="335252at2157"/>
<dbReference type="AlphaFoldDB" id="H1Z0N0"/>
<organism evidence="2 3">
    <name type="scientific">Methanoplanus limicola DSM 2279</name>
    <dbReference type="NCBI Taxonomy" id="937775"/>
    <lineage>
        <taxon>Archaea</taxon>
        <taxon>Methanobacteriati</taxon>
        <taxon>Methanobacteriota</taxon>
        <taxon>Stenosarchaea group</taxon>
        <taxon>Methanomicrobia</taxon>
        <taxon>Methanomicrobiales</taxon>
        <taxon>Methanomicrobiaceae</taxon>
        <taxon>Methanoplanus</taxon>
    </lineage>
</organism>
<name>H1Z0N0_9EURY</name>
<dbReference type="PANTHER" id="PTHR13356:SF0">
    <property type="entry name" value="SOSS COMPLEX SUBUNIT B HOMOLOG"/>
    <property type="match status" value="1"/>
</dbReference>
<dbReference type="InterPro" id="IPR012340">
    <property type="entry name" value="NA-bd_OB-fold"/>
</dbReference>
<evidence type="ECO:0000313" key="3">
    <source>
        <dbReference type="Proteomes" id="UP000005741"/>
    </source>
</evidence>
<keyword evidence="2" id="KW-0378">Hydrolase</keyword>
<protein>
    <submittedName>
        <fullName evidence="2">Nucleic acid binding OB-fold tRNA/helicase-type</fullName>
    </submittedName>
</protein>
<dbReference type="CDD" id="cd04491">
    <property type="entry name" value="SoSSB_OBF"/>
    <property type="match status" value="2"/>
</dbReference>
<dbReference type="GO" id="GO:0004386">
    <property type="term" value="F:helicase activity"/>
    <property type="evidence" value="ECO:0007669"/>
    <property type="project" value="UniProtKB-KW"/>
</dbReference>
<dbReference type="EMBL" id="CM001436">
    <property type="protein sequence ID" value="EHQ35287.1"/>
    <property type="molecule type" value="Genomic_DNA"/>
</dbReference>
<sequence length="417" mass="46207">MDIDPVITERISLKIKEKGIDARDEEIAAKLRVLIEDFHIPPEEAEKTVTDEILKENKVKDFSGKDTSEVTPIADICPGEWVTVEGKIVSVSEPPSESIAQSGIIADRTGAVKFVVWKKAGAEELEELEWYRIESAVVDEYRGAPSMKIHSGTKITKTEQETPLVPKAVKISGLKPGIATIRAKFVRNFDAGHERMLQAGLLGDETGTVRFVTWKDGNSEVLEEDKNYMIYYAEVSEYQGKISLDITSAMILEDEDTEIEVYEGDTEISGVFIHMGNGSGLIKRCPVEGCGKTLSRQNFCPVHEVQNDFRYDMRITGAIDNGKSTKNILIQRAEAERITGITLNEAIETATVSPLGYDDIVMKMKNAILGRYFTCKGNEMDGTVLVKSCTSKKYDSSFHAGLLNRTAEMLKEKGGDC</sequence>
<keyword evidence="2" id="KW-0547">Nucleotide-binding</keyword>
<dbReference type="GO" id="GO:0000724">
    <property type="term" value="P:double-strand break repair via homologous recombination"/>
    <property type="evidence" value="ECO:0007669"/>
    <property type="project" value="TreeGrafter"/>
</dbReference>
<evidence type="ECO:0000256" key="1">
    <source>
        <dbReference type="ARBA" id="ARBA00023125"/>
    </source>
</evidence>
<dbReference type="HOGENOM" id="CLU_031172_0_0_2"/>
<keyword evidence="1" id="KW-0238">DNA-binding</keyword>
<dbReference type="PANTHER" id="PTHR13356">
    <property type="entry name" value="OB FOLD NUCLEIC ACID BINDING PROTEIN-RELATED"/>
    <property type="match status" value="1"/>
</dbReference>
<accession>H1Z0N0</accession>
<reference evidence="2 3" key="1">
    <citation type="submission" date="2011-10" db="EMBL/GenBank/DDBJ databases">
        <title>The Improved High-Quality Draft genome of Methanoplanus limicola DSM 2279.</title>
        <authorList>
            <consortium name="US DOE Joint Genome Institute (JGI-PGF)"/>
            <person name="Lucas S."/>
            <person name="Copeland A."/>
            <person name="Lapidus A."/>
            <person name="Glavina del Rio T."/>
            <person name="Dalin E."/>
            <person name="Tice H."/>
            <person name="Bruce D."/>
            <person name="Goodwin L."/>
            <person name="Pitluck S."/>
            <person name="Peters L."/>
            <person name="Mikhailova N."/>
            <person name="Lu M."/>
            <person name="Kyrpides N."/>
            <person name="Mavromatis K."/>
            <person name="Ivanova N."/>
            <person name="Markowitz V."/>
            <person name="Cheng J.-F."/>
            <person name="Hugenholtz P."/>
            <person name="Woyke T."/>
            <person name="Wu D."/>
            <person name="Wirth R."/>
            <person name="Brambilla E.-M."/>
            <person name="Klenk H.-P."/>
            <person name="Eisen J.A."/>
        </authorList>
    </citation>
    <scope>NUCLEOTIDE SEQUENCE [LARGE SCALE GENOMIC DNA]</scope>
    <source>
        <strain evidence="2 3">DSM 2279</strain>
    </source>
</reference>
<dbReference type="InterPro" id="IPR051231">
    <property type="entry name" value="SOSS-B"/>
</dbReference>
<keyword evidence="2" id="KW-0067">ATP-binding</keyword>
<keyword evidence="3" id="KW-1185">Reference proteome</keyword>
<dbReference type="STRING" id="937775.Metlim_1176"/>
<dbReference type="Gene3D" id="2.40.50.140">
    <property type="entry name" value="Nucleic acid-binding proteins"/>
    <property type="match status" value="2"/>
</dbReference>
<gene>
    <name evidence="2" type="ORF">Metlim_1176</name>
</gene>
<dbReference type="GO" id="GO:0003677">
    <property type="term" value="F:DNA binding"/>
    <property type="evidence" value="ECO:0007669"/>
    <property type="project" value="UniProtKB-KW"/>
</dbReference>